<dbReference type="Proteomes" id="UP000034445">
    <property type="component" value="Unassembled WGS sequence"/>
</dbReference>
<protein>
    <submittedName>
        <fullName evidence="1">Uncharacterized protein</fullName>
    </submittedName>
</protein>
<sequence length="51" mass="5890">MDPDTLIKNLQLILSNPPLRGNERNIAYIDLRFGDRVYYKMKGDTPVPQAQ</sequence>
<evidence type="ECO:0000313" key="1">
    <source>
        <dbReference type="EMBL" id="KKW31060.1"/>
    </source>
</evidence>
<reference evidence="1 2" key="1">
    <citation type="journal article" date="2015" name="Nature">
        <title>rRNA introns, odd ribosomes, and small enigmatic genomes across a large radiation of phyla.</title>
        <authorList>
            <person name="Brown C.T."/>
            <person name="Hug L.A."/>
            <person name="Thomas B.C."/>
            <person name="Sharon I."/>
            <person name="Castelle C.J."/>
            <person name="Singh A."/>
            <person name="Wilkins M.J."/>
            <person name="Williams K.H."/>
            <person name="Banfield J.F."/>
        </authorList>
    </citation>
    <scope>NUCLEOTIDE SEQUENCE [LARGE SCALE GENOMIC DNA]</scope>
</reference>
<evidence type="ECO:0000313" key="2">
    <source>
        <dbReference type="Proteomes" id="UP000034445"/>
    </source>
</evidence>
<comment type="caution">
    <text evidence="1">The sequence shown here is derived from an EMBL/GenBank/DDBJ whole genome shotgun (WGS) entry which is preliminary data.</text>
</comment>
<name>A0A0G1XJI2_9BACT</name>
<organism evidence="1 2">
    <name type="scientific">Candidatus Kaiserbacteria bacterium GW2011_GWC2_52_8b</name>
    <dbReference type="NCBI Taxonomy" id="1618676"/>
    <lineage>
        <taxon>Bacteria</taxon>
        <taxon>Candidatus Kaiseribacteriota</taxon>
    </lineage>
</organism>
<dbReference type="EMBL" id="LCRF01000024">
    <property type="protein sequence ID" value="KKW31060.1"/>
    <property type="molecule type" value="Genomic_DNA"/>
</dbReference>
<dbReference type="AlphaFoldDB" id="A0A0G1XJI2"/>
<proteinExistence type="predicted"/>
<accession>A0A0G1XJI2</accession>
<gene>
    <name evidence="1" type="ORF">UY74_C0024G0016</name>
</gene>